<accession>A0A2U2XCU4</accession>
<dbReference type="RefSeq" id="WP_109359318.1">
    <property type="nucleotide sequence ID" value="NZ_QFRJ01000005.1"/>
</dbReference>
<name>A0A2U2XCU4_9FLAO</name>
<evidence type="ECO:0000313" key="2">
    <source>
        <dbReference type="Proteomes" id="UP000245370"/>
    </source>
</evidence>
<protein>
    <submittedName>
        <fullName evidence="1">Uncharacterized protein</fullName>
    </submittedName>
</protein>
<sequence length="261" mass="30087">MKTLIKILLLTSFFLLILFSCKKDQLEIKKTADPCECASEVSADFEIWERAFNSSLALETKTDHVLSGKRVDFRAVEDDAEYTWYIGADVESDKEVYKTFDSQWTNQTISITLVVNKEPNKICFPNDDGYDSITKTFNIYDRCTTHLLDGEFKVAMENSTDSIIMGLYYVENAYPPEMGCRYYEIVNYDGNGSTCSASYHYVERNYRGLRTLNATPFDSCKNVTIDFAEINLDNKFILKLRYHDDISEPLISKSYFGRKLP</sequence>
<proteinExistence type="predicted"/>
<keyword evidence="2" id="KW-1185">Reference proteome</keyword>
<evidence type="ECO:0000313" key="1">
    <source>
        <dbReference type="EMBL" id="PWH85612.1"/>
    </source>
</evidence>
<gene>
    <name evidence="1" type="ORF">DIT68_08215</name>
</gene>
<dbReference type="AlphaFoldDB" id="A0A2U2XCU4"/>
<dbReference type="Proteomes" id="UP000245370">
    <property type="component" value="Unassembled WGS sequence"/>
</dbReference>
<dbReference type="EMBL" id="QFRJ01000005">
    <property type="protein sequence ID" value="PWH85612.1"/>
    <property type="molecule type" value="Genomic_DNA"/>
</dbReference>
<reference evidence="1 2" key="1">
    <citation type="submission" date="2018-05" db="EMBL/GenBank/DDBJ databases">
        <title>Brumimicrobium oceani sp. nov., isolated from coastal sediment.</title>
        <authorList>
            <person name="Kou Y."/>
        </authorList>
    </citation>
    <scope>NUCLEOTIDE SEQUENCE [LARGE SCALE GENOMIC DNA]</scope>
    <source>
        <strain evidence="1 2">C305</strain>
    </source>
</reference>
<dbReference type="OrthoDB" id="879364at2"/>
<dbReference type="PROSITE" id="PS51257">
    <property type="entry name" value="PROKAR_LIPOPROTEIN"/>
    <property type="match status" value="1"/>
</dbReference>
<organism evidence="1 2">
    <name type="scientific">Brumimicrobium oceani</name>
    <dbReference type="NCBI Taxonomy" id="2100725"/>
    <lineage>
        <taxon>Bacteria</taxon>
        <taxon>Pseudomonadati</taxon>
        <taxon>Bacteroidota</taxon>
        <taxon>Flavobacteriia</taxon>
        <taxon>Flavobacteriales</taxon>
        <taxon>Crocinitomicaceae</taxon>
        <taxon>Brumimicrobium</taxon>
    </lineage>
</organism>
<comment type="caution">
    <text evidence="1">The sequence shown here is derived from an EMBL/GenBank/DDBJ whole genome shotgun (WGS) entry which is preliminary data.</text>
</comment>
<reference evidence="1 2" key="2">
    <citation type="submission" date="2018-05" db="EMBL/GenBank/DDBJ databases">
        <authorList>
            <person name="Lanie J.A."/>
            <person name="Ng W.-L."/>
            <person name="Kazmierczak K.M."/>
            <person name="Andrzejewski T.M."/>
            <person name="Davidsen T.M."/>
            <person name="Wayne K.J."/>
            <person name="Tettelin H."/>
            <person name="Glass J.I."/>
            <person name="Rusch D."/>
            <person name="Podicherti R."/>
            <person name="Tsui H.-C.T."/>
            <person name="Winkler M.E."/>
        </authorList>
    </citation>
    <scope>NUCLEOTIDE SEQUENCE [LARGE SCALE GENOMIC DNA]</scope>
    <source>
        <strain evidence="1 2">C305</strain>
    </source>
</reference>